<dbReference type="PANTHER" id="PTHR43630:SF2">
    <property type="entry name" value="GLYCOSYLTRANSFERASE"/>
    <property type="match status" value="1"/>
</dbReference>
<dbReference type="Pfam" id="PF00535">
    <property type="entry name" value="Glycos_transf_2"/>
    <property type="match status" value="1"/>
</dbReference>
<comment type="caution">
    <text evidence="3">The sequence shown here is derived from an EMBL/GenBank/DDBJ whole genome shotgun (WGS) entry which is preliminary data.</text>
</comment>
<gene>
    <name evidence="3" type="ORF">GCM10008919_13330</name>
</gene>
<dbReference type="PROSITE" id="PS50005">
    <property type="entry name" value="TPR"/>
    <property type="match status" value="1"/>
</dbReference>
<organism evidence="3 4">
    <name type="scientific">Selenomonas dianae</name>
    <dbReference type="NCBI Taxonomy" id="135079"/>
    <lineage>
        <taxon>Bacteria</taxon>
        <taxon>Bacillati</taxon>
        <taxon>Bacillota</taxon>
        <taxon>Negativicutes</taxon>
        <taxon>Selenomonadales</taxon>
        <taxon>Selenomonadaceae</taxon>
        <taxon>Selenomonas</taxon>
    </lineage>
</organism>
<dbReference type="Proteomes" id="UP001500399">
    <property type="component" value="Unassembled WGS sequence"/>
</dbReference>
<dbReference type="SUPFAM" id="SSF53448">
    <property type="entry name" value="Nucleotide-diphospho-sugar transferases"/>
    <property type="match status" value="1"/>
</dbReference>
<evidence type="ECO:0000313" key="3">
    <source>
        <dbReference type="EMBL" id="GAA0211351.1"/>
    </source>
</evidence>
<protein>
    <recommendedName>
        <fullName evidence="2">Glycosyltransferase 2-like domain-containing protein</fullName>
    </recommendedName>
</protein>
<dbReference type="InterPro" id="IPR029044">
    <property type="entry name" value="Nucleotide-diphossugar_trans"/>
</dbReference>
<dbReference type="Gene3D" id="1.25.40.10">
    <property type="entry name" value="Tetratricopeptide repeat domain"/>
    <property type="match status" value="1"/>
</dbReference>
<keyword evidence="1" id="KW-0802">TPR repeat</keyword>
<dbReference type="RefSeq" id="WP_304987014.1">
    <property type="nucleotide sequence ID" value="NZ_BAAACR010000008.1"/>
</dbReference>
<evidence type="ECO:0000313" key="4">
    <source>
        <dbReference type="Proteomes" id="UP001500399"/>
    </source>
</evidence>
<dbReference type="Gene3D" id="3.90.550.10">
    <property type="entry name" value="Spore Coat Polysaccharide Biosynthesis Protein SpsA, Chain A"/>
    <property type="match status" value="1"/>
</dbReference>
<keyword evidence="4" id="KW-1185">Reference proteome</keyword>
<evidence type="ECO:0000259" key="2">
    <source>
        <dbReference type="Pfam" id="PF00535"/>
    </source>
</evidence>
<reference evidence="3 4" key="1">
    <citation type="journal article" date="2019" name="Int. J. Syst. Evol. Microbiol.">
        <title>The Global Catalogue of Microorganisms (GCM) 10K type strain sequencing project: providing services to taxonomists for standard genome sequencing and annotation.</title>
        <authorList>
            <consortium name="The Broad Institute Genomics Platform"/>
            <consortium name="The Broad Institute Genome Sequencing Center for Infectious Disease"/>
            <person name="Wu L."/>
            <person name="Ma J."/>
        </authorList>
    </citation>
    <scope>NUCLEOTIDE SEQUENCE [LARGE SCALE GENOMIC DNA]</scope>
    <source>
        <strain evidence="3 4">JCM 8542</strain>
    </source>
</reference>
<accession>A0ABN0T3T1</accession>
<dbReference type="InterPro" id="IPR011990">
    <property type="entry name" value="TPR-like_helical_dom_sf"/>
</dbReference>
<dbReference type="InterPro" id="IPR019734">
    <property type="entry name" value="TPR_rpt"/>
</dbReference>
<sequence>MKISACVITKNEAENLPRWLASMRVFADEMIVVDTGSTDATVEIARAGGAQVFHFDWINDFAAAKNFALDRASGDWVVFPDADEYFTEESAPRVRPLIEEYRQKKNFDGFIVHLVNIDMDTGALLGTTAEVQRIFRRAPHIRFVGSIHEYVKNLSGDAGREMVSAPGLVLYHTGYSPRIIRGKARRDLDLLLARRARGEFRTLDEYHLMDCYYTLEDYPQAAHYAQLARDSSDQPIGSEDRTHAVLLQSLILMKAGDAAICAAYGKARAAFPKKAVFPLIYGMYAWEAGYFAAACRAFRTGLDLHEEYGRAGDYAGILAPTAYAHLGEAAALRGETEEALRLYGCALSMAPRSTMVLRRLIRLLHDLHVDEATVVETLNGFFDPKEDAALLAVMLAEEFPRASLYYERRSTRKFPLRQRFLLVGDAASAAASLVEDMERAAALAAARMADFAPESQEALALLLPDVCRELSAAPEAQRMRRRIGRLAESPEVWASAPLSAKARADK</sequence>
<feature type="domain" description="Glycosyltransferase 2-like" evidence="2">
    <location>
        <begin position="4"/>
        <end position="102"/>
    </location>
</feature>
<name>A0ABN0T3T1_9FIRM</name>
<dbReference type="PANTHER" id="PTHR43630">
    <property type="entry name" value="POLY-BETA-1,6-N-ACETYL-D-GLUCOSAMINE SYNTHASE"/>
    <property type="match status" value="1"/>
</dbReference>
<dbReference type="EMBL" id="BAAACR010000008">
    <property type="protein sequence ID" value="GAA0211351.1"/>
    <property type="molecule type" value="Genomic_DNA"/>
</dbReference>
<dbReference type="SUPFAM" id="SSF48452">
    <property type="entry name" value="TPR-like"/>
    <property type="match status" value="1"/>
</dbReference>
<feature type="repeat" description="TPR" evidence="1">
    <location>
        <begin position="320"/>
        <end position="353"/>
    </location>
</feature>
<dbReference type="CDD" id="cd02511">
    <property type="entry name" value="Beta4Glucosyltransferase"/>
    <property type="match status" value="1"/>
</dbReference>
<evidence type="ECO:0000256" key="1">
    <source>
        <dbReference type="PROSITE-ProRule" id="PRU00339"/>
    </source>
</evidence>
<proteinExistence type="predicted"/>
<dbReference type="InterPro" id="IPR001173">
    <property type="entry name" value="Glyco_trans_2-like"/>
</dbReference>